<evidence type="ECO:0000256" key="1">
    <source>
        <dbReference type="SAM" id="MobiDB-lite"/>
    </source>
</evidence>
<evidence type="ECO:0000313" key="2">
    <source>
        <dbReference type="EMBL" id="CAE6970844.1"/>
    </source>
</evidence>
<dbReference type="Proteomes" id="UP000604046">
    <property type="component" value="Unassembled WGS sequence"/>
</dbReference>
<feature type="non-terminal residue" evidence="2">
    <location>
        <position position="1"/>
    </location>
</feature>
<keyword evidence="3" id="KW-1185">Reference proteome</keyword>
<dbReference type="EMBL" id="CAJNDS010000151">
    <property type="protein sequence ID" value="CAE6970844.1"/>
    <property type="molecule type" value="Genomic_DNA"/>
</dbReference>
<organism evidence="2 3">
    <name type="scientific">Symbiodinium natans</name>
    <dbReference type="NCBI Taxonomy" id="878477"/>
    <lineage>
        <taxon>Eukaryota</taxon>
        <taxon>Sar</taxon>
        <taxon>Alveolata</taxon>
        <taxon>Dinophyceae</taxon>
        <taxon>Suessiales</taxon>
        <taxon>Symbiodiniaceae</taxon>
        <taxon>Symbiodinium</taxon>
    </lineage>
</organism>
<reference evidence="2" key="1">
    <citation type="submission" date="2021-02" db="EMBL/GenBank/DDBJ databases">
        <authorList>
            <person name="Dougan E. K."/>
            <person name="Rhodes N."/>
            <person name="Thang M."/>
            <person name="Chan C."/>
        </authorList>
    </citation>
    <scope>NUCLEOTIDE SEQUENCE</scope>
</reference>
<sequence>RRLDLVNPGNLWCQGALQLVRDLVRIRAQRASPALRQAAASAWARRWWSQLSVSVQQAVASAALGCTYDMQQARLLGTYLQQARDLVRVTALDPSAYEGPMTRDVFSDSDWGGCVETRRSTDCHAVVLGGAIVATSTQTQPGLPGPNPGAGRYRLYLRWGWWTPSTLRVPPPTKTHSETCAGESAHELEARISVQAYAAGNRGYHYGNTVENLPPPLEDLFREEVRAPPLRDLEIDSIEHIDELPRREPGEIYYAPCRRLENGAHIFQNCPELEGFKRGETGVSYPGRAHLLQIDAAPLTVGRAPGPHADPASYADRFAASPAPAPAPCARIAAAQTQVVDSKTTPLPAEFRCRVFTMRSVPAFLAPGTAPVGVERCWLPKSEGAKNDESQTSAQAAHPGLRAHRAPAVLRAAAGHGWERRWWSALSVAVQRALCSAALGEWTMPPLPGQVDAQPLATVLDLAEHPAPSRLPQPSVGRRASGQ</sequence>
<gene>
    <name evidence="2" type="ORF">SNAT2548_LOCUS2523</name>
</gene>
<dbReference type="AlphaFoldDB" id="A0A812I4T8"/>
<accession>A0A812I4T8</accession>
<comment type="caution">
    <text evidence="2">The sequence shown here is derived from an EMBL/GenBank/DDBJ whole genome shotgun (WGS) entry which is preliminary data.</text>
</comment>
<name>A0A812I4T8_9DINO</name>
<protein>
    <submittedName>
        <fullName evidence="2">Uncharacterized protein</fullName>
    </submittedName>
</protein>
<evidence type="ECO:0000313" key="3">
    <source>
        <dbReference type="Proteomes" id="UP000604046"/>
    </source>
</evidence>
<proteinExistence type="predicted"/>
<feature type="region of interest" description="Disordered" evidence="1">
    <location>
        <begin position="464"/>
        <end position="483"/>
    </location>
</feature>
<dbReference type="OrthoDB" id="430476at2759"/>